<name>A0A327Z8Y1_9ACTN</name>
<evidence type="ECO:0008006" key="9">
    <source>
        <dbReference type="Google" id="ProtNLM"/>
    </source>
</evidence>
<dbReference type="Proteomes" id="UP000249341">
    <property type="component" value="Unassembled WGS sequence"/>
</dbReference>
<proteinExistence type="predicted"/>
<keyword evidence="3 6" id="KW-0812">Transmembrane</keyword>
<evidence type="ECO:0000256" key="2">
    <source>
        <dbReference type="ARBA" id="ARBA00022475"/>
    </source>
</evidence>
<evidence type="ECO:0000313" key="7">
    <source>
        <dbReference type="EMBL" id="RAK27687.1"/>
    </source>
</evidence>
<gene>
    <name evidence="7" type="ORF">B0I29_12270</name>
</gene>
<dbReference type="InterPro" id="IPR011701">
    <property type="entry name" value="MFS"/>
</dbReference>
<evidence type="ECO:0000256" key="4">
    <source>
        <dbReference type="ARBA" id="ARBA00022989"/>
    </source>
</evidence>
<feature type="transmembrane region" description="Helical" evidence="6">
    <location>
        <begin position="147"/>
        <end position="165"/>
    </location>
</feature>
<keyword evidence="4 6" id="KW-1133">Transmembrane helix</keyword>
<dbReference type="OrthoDB" id="9775268at2"/>
<comment type="subcellular location">
    <subcellularLocation>
        <location evidence="1">Cell membrane</location>
        <topology evidence="1">Multi-pass membrane protein</topology>
    </subcellularLocation>
</comment>
<dbReference type="PANTHER" id="PTHR23513:SF6">
    <property type="entry name" value="MAJOR FACILITATOR SUPERFAMILY ASSOCIATED DOMAIN-CONTAINING PROTEIN"/>
    <property type="match status" value="1"/>
</dbReference>
<accession>A0A327Z8Y1</accession>
<evidence type="ECO:0000256" key="6">
    <source>
        <dbReference type="SAM" id="Phobius"/>
    </source>
</evidence>
<dbReference type="SUPFAM" id="SSF103473">
    <property type="entry name" value="MFS general substrate transporter"/>
    <property type="match status" value="1"/>
</dbReference>
<feature type="transmembrane region" description="Helical" evidence="6">
    <location>
        <begin position="335"/>
        <end position="357"/>
    </location>
</feature>
<evidence type="ECO:0000256" key="5">
    <source>
        <dbReference type="ARBA" id="ARBA00023136"/>
    </source>
</evidence>
<dbReference type="GO" id="GO:0022857">
    <property type="term" value="F:transmembrane transporter activity"/>
    <property type="evidence" value="ECO:0007669"/>
    <property type="project" value="InterPro"/>
</dbReference>
<dbReference type="Gene3D" id="1.20.1250.20">
    <property type="entry name" value="MFS general substrate transporter like domains"/>
    <property type="match status" value="1"/>
</dbReference>
<keyword evidence="8" id="KW-1185">Reference proteome</keyword>
<evidence type="ECO:0000256" key="1">
    <source>
        <dbReference type="ARBA" id="ARBA00004651"/>
    </source>
</evidence>
<feature type="transmembrane region" description="Helical" evidence="6">
    <location>
        <begin position="281"/>
        <end position="314"/>
    </location>
</feature>
<dbReference type="RefSeq" id="WP_111653791.1">
    <property type="nucleotide sequence ID" value="NZ_JACHWI010000008.1"/>
</dbReference>
<keyword evidence="2" id="KW-1003">Cell membrane</keyword>
<feature type="transmembrane region" description="Helical" evidence="6">
    <location>
        <begin position="225"/>
        <end position="247"/>
    </location>
</feature>
<reference evidence="7 8" key="1">
    <citation type="submission" date="2018-06" db="EMBL/GenBank/DDBJ databases">
        <title>Genomic Encyclopedia of Type Strains, Phase III (KMG-III): the genomes of soil and plant-associated and newly described type strains.</title>
        <authorList>
            <person name="Whitman W."/>
        </authorList>
    </citation>
    <scope>NUCLEOTIDE SEQUENCE [LARGE SCALE GENOMIC DNA]</scope>
    <source>
        <strain evidence="7 8">CGMCC 4.7090</strain>
    </source>
</reference>
<comment type="caution">
    <text evidence="7">The sequence shown here is derived from an EMBL/GenBank/DDBJ whole genome shotgun (WGS) entry which is preliminary data.</text>
</comment>
<keyword evidence="5 6" id="KW-0472">Membrane</keyword>
<dbReference type="EMBL" id="QLMJ01000022">
    <property type="protein sequence ID" value="RAK27687.1"/>
    <property type="molecule type" value="Genomic_DNA"/>
</dbReference>
<feature type="transmembrane region" description="Helical" evidence="6">
    <location>
        <begin position="78"/>
        <end position="103"/>
    </location>
</feature>
<dbReference type="InterPro" id="IPR036259">
    <property type="entry name" value="MFS_trans_sf"/>
</dbReference>
<feature type="transmembrane region" description="Helical" evidence="6">
    <location>
        <begin position="21"/>
        <end position="42"/>
    </location>
</feature>
<feature type="transmembrane region" description="Helical" evidence="6">
    <location>
        <begin position="369"/>
        <end position="387"/>
    </location>
</feature>
<evidence type="ECO:0000313" key="8">
    <source>
        <dbReference type="Proteomes" id="UP000249341"/>
    </source>
</evidence>
<feature type="transmembrane region" description="Helical" evidence="6">
    <location>
        <begin position="48"/>
        <end position="71"/>
    </location>
</feature>
<feature type="transmembrane region" description="Helical" evidence="6">
    <location>
        <begin position="254"/>
        <end position="275"/>
    </location>
</feature>
<protein>
    <recommendedName>
        <fullName evidence="9">MFS family arabinose efflux permease</fullName>
    </recommendedName>
</protein>
<feature type="transmembrane region" description="Helical" evidence="6">
    <location>
        <begin position="109"/>
        <end position="140"/>
    </location>
</feature>
<dbReference type="GO" id="GO:0005886">
    <property type="term" value="C:plasma membrane"/>
    <property type="evidence" value="ECO:0007669"/>
    <property type="project" value="UniProtKB-SubCell"/>
</dbReference>
<sequence>MNSTVADRQTSRGDMLKLASGFAVSQMGDAAYAVGLTAIVYARSQSATLAGAVTAARVLPAVVAGPLAGLLADRTHRLGLMVVADLVRVALMAASAAAVIAGWPAWTLLIFAAGAQAAAVVSGPCLAASLPSLVGIAGLARANAARAVLTEISFIVGPLVVAVLLSFDAHAALFVLVGAVFAVSASLLLTIGDRTAFRRTVGVVPRGVPSFRIVLAAFHKRPALLTMAIADVAGSFVYGLLTVLLVMVAAGDRYGLAFVALGVGGIAGAVCAPRFGESPRAIAVVLAVLAVLLDLCGLGLGFLGLSVVLCLAGAAISLIEVRTDIAVQRDAPAPIIGTVAGWVLHADYVAMAVGAAVAAPLTGLVGPQAAFPVAAMLVAACACLLMLRSAPAAQSP</sequence>
<feature type="transmembrane region" description="Helical" evidence="6">
    <location>
        <begin position="171"/>
        <end position="191"/>
    </location>
</feature>
<evidence type="ECO:0000256" key="3">
    <source>
        <dbReference type="ARBA" id="ARBA00022692"/>
    </source>
</evidence>
<dbReference type="AlphaFoldDB" id="A0A327Z8Y1"/>
<dbReference type="PANTHER" id="PTHR23513">
    <property type="entry name" value="INTEGRAL MEMBRANE EFFLUX PROTEIN-RELATED"/>
    <property type="match status" value="1"/>
</dbReference>
<dbReference type="Pfam" id="PF07690">
    <property type="entry name" value="MFS_1"/>
    <property type="match status" value="1"/>
</dbReference>
<organism evidence="7 8">
    <name type="scientific">Actinoplanes lutulentus</name>
    <dbReference type="NCBI Taxonomy" id="1287878"/>
    <lineage>
        <taxon>Bacteria</taxon>
        <taxon>Bacillati</taxon>
        <taxon>Actinomycetota</taxon>
        <taxon>Actinomycetes</taxon>
        <taxon>Micromonosporales</taxon>
        <taxon>Micromonosporaceae</taxon>
        <taxon>Actinoplanes</taxon>
    </lineage>
</organism>